<dbReference type="Gene3D" id="3.20.20.210">
    <property type="match status" value="1"/>
</dbReference>
<dbReference type="InterPro" id="IPR038071">
    <property type="entry name" value="UROD/MetE-like_sf"/>
</dbReference>
<reference evidence="3" key="1">
    <citation type="journal article" date="2019" name="Int. J. Syst. Evol. Microbiol.">
        <title>The Global Catalogue of Microorganisms (GCM) 10K type strain sequencing project: providing services to taxonomists for standard genome sequencing and annotation.</title>
        <authorList>
            <consortium name="The Broad Institute Genomics Platform"/>
            <consortium name="The Broad Institute Genome Sequencing Center for Infectious Disease"/>
            <person name="Wu L."/>
            <person name="Ma J."/>
        </authorList>
    </citation>
    <scope>NUCLEOTIDE SEQUENCE [LARGE SCALE GENOMIC DNA]</scope>
    <source>
        <strain evidence="3">JCM 18298</strain>
    </source>
</reference>
<dbReference type="EMBL" id="BAABJM010000005">
    <property type="protein sequence ID" value="GAA5062627.1"/>
    <property type="molecule type" value="Genomic_DNA"/>
</dbReference>
<dbReference type="Pfam" id="PF01717">
    <property type="entry name" value="Meth_synt_2"/>
    <property type="match status" value="1"/>
</dbReference>
<protein>
    <submittedName>
        <fullName evidence="2">Methionine synthase</fullName>
    </submittedName>
</protein>
<dbReference type="InterPro" id="IPR002629">
    <property type="entry name" value="Met_Synth_C/arc"/>
</dbReference>
<evidence type="ECO:0000313" key="2">
    <source>
        <dbReference type="EMBL" id="GAA5062627.1"/>
    </source>
</evidence>
<name>A0ABP9KNT0_9NOCA</name>
<dbReference type="Proteomes" id="UP001500603">
    <property type="component" value="Unassembled WGS sequence"/>
</dbReference>
<keyword evidence="3" id="KW-1185">Reference proteome</keyword>
<dbReference type="SUPFAM" id="SSF51726">
    <property type="entry name" value="UROD/MetE-like"/>
    <property type="match status" value="1"/>
</dbReference>
<organism evidence="2 3">
    <name type="scientific">Nocardia callitridis</name>
    <dbReference type="NCBI Taxonomy" id="648753"/>
    <lineage>
        <taxon>Bacteria</taxon>
        <taxon>Bacillati</taxon>
        <taxon>Actinomycetota</taxon>
        <taxon>Actinomycetes</taxon>
        <taxon>Mycobacteriales</taxon>
        <taxon>Nocardiaceae</taxon>
        <taxon>Nocardia</taxon>
    </lineage>
</organism>
<proteinExistence type="predicted"/>
<feature type="domain" description="Cobalamin-independent methionine synthase MetE C-terminal/archaeal" evidence="1">
    <location>
        <begin position="7"/>
        <end position="326"/>
    </location>
</feature>
<evidence type="ECO:0000313" key="3">
    <source>
        <dbReference type="Proteomes" id="UP001500603"/>
    </source>
</evidence>
<evidence type="ECO:0000259" key="1">
    <source>
        <dbReference type="Pfam" id="PF01717"/>
    </source>
</evidence>
<accession>A0ABP9KNT0</accession>
<sequence>MVPCGATAVGSWPGTDPREAAATVIGELPDLPHLVELPRRGVGADMIGRVSALLVDLRFDTTPRGYRLATRRGAVSRRARDLLRSDLDALEEAWETAGFAGSGRKVKIQATGPLTLAAQVELPGGHRVLTDSGALRDLSDSLTEGLARHAAEVRGRLGAEVMVQLDEPSLTAVLEGSLRGVSVLDSVRAQPEPESRALLDRVIDAQTGPVLVHSCGEPPAIAFLRDSAAAAVGFDLATVGVDQLDSIGEALDAGKHLVLGLVPTTPPELPVTWRELAEPGVRLIDRLGFPRSTLSERVSVSPACGVGDASLEWARRSLRLCAEIARAFAEEPGELDFS</sequence>
<gene>
    <name evidence="2" type="ORF">GCM10023318_46520</name>
</gene>
<dbReference type="CDD" id="cd03310">
    <property type="entry name" value="CIMS_like"/>
    <property type="match status" value="1"/>
</dbReference>
<comment type="caution">
    <text evidence="2">The sequence shown here is derived from an EMBL/GenBank/DDBJ whole genome shotgun (WGS) entry which is preliminary data.</text>
</comment>